<evidence type="ECO:0000256" key="1">
    <source>
        <dbReference type="SAM" id="MobiDB-lite"/>
    </source>
</evidence>
<dbReference type="RefSeq" id="XP_037158993.1">
    <property type="nucleotide sequence ID" value="XM_037314114.1"/>
</dbReference>
<feature type="region of interest" description="Disordered" evidence="1">
    <location>
        <begin position="28"/>
        <end position="258"/>
    </location>
</feature>
<proteinExistence type="predicted"/>
<protein>
    <submittedName>
        <fullName evidence="2">Uncharacterized protein</fullName>
    </submittedName>
</protein>
<dbReference type="AlphaFoldDB" id="A0A8H6CQ10"/>
<gene>
    <name evidence="2" type="ORF">HO173_012242</name>
</gene>
<feature type="compositionally biased region" description="Acidic residues" evidence="1">
    <location>
        <begin position="157"/>
        <end position="166"/>
    </location>
</feature>
<evidence type="ECO:0000313" key="3">
    <source>
        <dbReference type="Proteomes" id="UP000578531"/>
    </source>
</evidence>
<comment type="caution">
    <text evidence="2">The sequence shown here is derived from an EMBL/GenBank/DDBJ whole genome shotgun (WGS) entry which is preliminary data.</text>
</comment>
<accession>A0A8H6CQ10</accession>
<feature type="compositionally biased region" description="Low complexity" evidence="1">
    <location>
        <begin position="217"/>
        <end position="228"/>
    </location>
</feature>
<evidence type="ECO:0000313" key="2">
    <source>
        <dbReference type="EMBL" id="KAF6227502.1"/>
    </source>
</evidence>
<dbReference type="EMBL" id="JACCJC010000086">
    <property type="protein sequence ID" value="KAF6227502.1"/>
    <property type="molecule type" value="Genomic_DNA"/>
</dbReference>
<reference evidence="2 3" key="1">
    <citation type="journal article" date="2020" name="Genomics">
        <title>Complete, high-quality genomes from long-read metagenomic sequencing of two wolf lichen thalli reveals enigmatic genome architecture.</title>
        <authorList>
            <person name="McKenzie S.K."/>
            <person name="Walston R.F."/>
            <person name="Allen J.L."/>
        </authorList>
    </citation>
    <scope>NUCLEOTIDE SEQUENCE [LARGE SCALE GENOMIC DNA]</scope>
    <source>
        <strain evidence="2">WasteWater2</strain>
    </source>
</reference>
<dbReference type="Proteomes" id="UP000578531">
    <property type="component" value="Unassembled WGS sequence"/>
</dbReference>
<sequence length="258" mass="28630">MVVLSPTRSHLDTMEIYQSLTNTPQMFVSPADTLKDKGPSEVPQDVPPATTSEDLEIGDERNEDPPEFDAEAAAEALDDLVHDRDLPPEERGLKRALDFCERHNWTGDEAPRPEGLNGERERKKAAKKRGKSREEDLLVRVVDTVKDKDFEARMSSSEDEEADDESASQGDASQGDDEPGLALGNGRKPKTSKLKSNKRKKADGSEGADEKPRKSPKTTTKSKTGPSSQMKPAIPETTSPRLDHPLRRSQQYQKQRVT</sequence>
<feature type="compositionally biased region" description="Basic and acidic residues" evidence="1">
    <location>
        <begin position="132"/>
        <end position="152"/>
    </location>
</feature>
<feature type="compositionally biased region" description="Basic and acidic residues" evidence="1">
    <location>
        <begin position="202"/>
        <end position="213"/>
    </location>
</feature>
<feature type="compositionally biased region" description="Polar residues" evidence="1">
    <location>
        <begin position="248"/>
        <end position="258"/>
    </location>
</feature>
<keyword evidence="3" id="KW-1185">Reference proteome</keyword>
<feature type="compositionally biased region" description="Basic and acidic residues" evidence="1">
    <location>
        <begin position="79"/>
        <end position="122"/>
    </location>
</feature>
<organism evidence="2 3">
    <name type="scientific">Letharia columbiana</name>
    <dbReference type="NCBI Taxonomy" id="112416"/>
    <lineage>
        <taxon>Eukaryota</taxon>
        <taxon>Fungi</taxon>
        <taxon>Dikarya</taxon>
        <taxon>Ascomycota</taxon>
        <taxon>Pezizomycotina</taxon>
        <taxon>Lecanoromycetes</taxon>
        <taxon>OSLEUM clade</taxon>
        <taxon>Lecanoromycetidae</taxon>
        <taxon>Lecanorales</taxon>
        <taxon>Lecanorineae</taxon>
        <taxon>Parmeliaceae</taxon>
        <taxon>Letharia</taxon>
    </lineage>
</organism>
<feature type="compositionally biased region" description="Basic residues" evidence="1">
    <location>
        <begin position="187"/>
        <end position="201"/>
    </location>
</feature>
<name>A0A8H6CQ10_9LECA</name>
<feature type="compositionally biased region" description="Acidic residues" evidence="1">
    <location>
        <begin position="65"/>
        <end position="78"/>
    </location>
</feature>
<dbReference type="GeneID" id="59293878"/>